<feature type="transmembrane region" description="Helical" evidence="1">
    <location>
        <begin position="202"/>
        <end position="227"/>
    </location>
</feature>
<evidence type="ECO:0000313" key="2">
    <source>
        <dbReference type="EMBL" id="ADB16519.1"/>
    </source>
</evidence>
<dbReference type="eggNOG" id="ENOG502Z8UX">
    <property type="taxonomic scope" value="Bacteria"/>
</dbReference>
<feature type="transmembrane region" description="Helical" evidence="1">
    <location>
        <begin position="233"/>
        <end position="252"/>
    </location>
</feature>
<keyword evidence="1" id="KW-1133">Transmembrane helix</keyword>
<dbReference type="InterPro" id="IPR027417">
    <property type="entry name" value="P-loop_NTPase"/>
</dbReference>
<sequence length="501" mass="58062">MKIQQFLDHHGMSRNPFAEEDAQTDPVFKEHCIESTYHPTWDKVYGDPGEPSSSIVFGEKGSGKTAMRLQLARHLEQYSKQNPARRLMVIHYDDFNPFLDRFRDRQSSRNRRPDRVLAQWKLWDHMDAILSLGVTGLVDRILESKQPTTSVHCDVEQSSIDRLDRHQARDLLLLAACYDQSTSETFKGRWHRLRRRLKFNPLMAHWQLALGINWLVVSMIIIIAFFANGAGSWLSPLWLYLGLSLAGFIPWLRKLWRTFWLSRGILHRMRVGLRETNSLRQILSHFTAAEISSQPLPNKDSTDDRYELLLKFQGILQTIGYPGIIVLVDRVDEPHLINGSAELMKALLWPMLDNKFLKHPGLGLKLMLPMELTRFIEREERDFYQRARLDKQNMIPSFEWTGEALYDLATARVRACAAAGVQPKLRDMFDTSLSEARLIETFRQLRVPRRLFKFLYRLLVSHCNAHTDETPSWQISTSLYESTLAVSLKEQDAFDRGVGAG</sequence>
<dbReference type="SUPFAM" id="SSF52540">
    <property type="entry name" value="P-loop containing nucleoside triphosphate hydrolases"/>
    <property type="match status" value="1"/>
</dbReference>
<keyword evidence="3" id="KW-1185">Reference proteome</keyword>
<dbReference type="Proteomes" id="UP000001887">
    <property type="component" value="Chromosome"/>
</dbReference>
<organism evidence="2 3">
    <name type="scientific">Pirellula staleyi (strain ATCC 27377 / DSM 6068 / ICPB 4128)</name>
    <name type="common">Pirella staleyi</name>
    <dbReference type="NCBI Taxonomy" id="530564"/>
    <lineage>
        <taxon>Bacteria</taxon>
        <taxon>Pseudomonadati</taxon>
        <taxon>Planctomycetota</taxon>
        <taxon>Planctomycetia</taxon>
        <taxon>Pirellulales</taxon>
        <taxon>Pirellulaceae</taxon>
        <taxon>Pirellula</taxon>
    </lineage>
</organism>
<gene>
    <name evidence="2" type="ordered locus">Psta_1845</name>
</gene>
<keyword evidence="1" id="KW-0472">Membrane</keyword>
<dbReference type="AlphaFoldDB" id="D2QZN6"/>
<dbReference type="STRING" id="530564.Psta_1845"/>
<evidence type="ECO:0000313" key="3">
    <source>
        <dbReference type="Proteomes" id="UP000001887"/>
    </source>
</evidence>
<dbReference type="OrthoDB" id="208020at2"/>
<protein>
    <submittedName>
        <fullName evidence="2">Uncharacterized protein</fullName>
    </submittedName>
</protein>
<dbReference type="KEGG" id="psl:Psta_1845"/>
<dbReference type="HOGENOM" id="CLU_574833_0_0_0"/>
<name>D2QZN6_PIRSD</name>
<dbReference type="EMBL" id="CP001848">
    <property type="protein sequence ID" value="ADB16519.1"/>
    <property type="molecule type" value="Genomic_DNA"/>
</dbReference>
<proteinExistence type="predicted"/>
<accession>D2QZN6</accession>
<evidence type="ECO:0000256" key="1">
    <source>
        <dbReference type="SAM" id="Phobius"/>
    </source>
</evidence>
<reference evidence="2 3" key="1">
    <citation type="journal article" date="2009" name="Stand. Genomic Sci.">
        <title>Complete genome sequence of Pirellula staleyi type strain (ATCC 27377).</title>
        <authorList>
            <person name="Clum A."/>
            <person name="Tindall B.J."/>
            <person name="Sikorski J."/>
            <person name="Ivanova N."/>
            <person name="Mavrommatis K."/>
            <person name="Lucas S."/>
            <person name="Glavina del Rio T."/>
            <person name="Nolan M."/>
            <person name="Chen F."/>
            <person name="Tice H."/>
            <person name="Pitluck S."/>
            <person name="Cheng J.F."/>
            <person name="Chertkov O."/>
            <person name="Brettin T."/>
            <person name="Han C."/>
            <person name="Detter J.C."/>
            <person name="Kuske C."/>
            <person name="Bruce D."/>
            <person name="Goodwin L."/>
            <person name="Ovchinikova G."/>
            <person name="Pati A."/>
            <person name="Mikhailova N."/>
            <person name="Chen A."/>
            <person name="Palaniappan K."/>
            <person name="Land M."/>
            <person name="Hauser L."/>
            <person name="Chang Y.J."/>
            <person name="Jeffries C.D."/>
            <person name="Chain P."/>
            <person name="Rohde M."/>
            <person name="Goker M."/>
            <person name="Bristow J."/>
            <person name="Eisen J.A."/>
            <person name="Markowitz V."/>
            <person name="Hugenholtz P."/>
            <person name="Kyrpides N.C."/>
            <person name="Klenk H.P."/>
            <person name="Lapidus A."/>
        </authorList>
    </citation>
    <scope>NUCLEOTIDE SEQUENCE [LARGE SCALE GENOMIC DNA]</scope>
    <source>
        <strain evidence="3">ATCC 27377 / DSM 6068 / ICPB 4128</strain>
    </source>
</reference>
<keyword evidence="1" id="KW-0812">Transmembrane</keyword>